<name>A0A096LYM2_POEFO</name>
<dbReference type="OMA" id="MTHQELC"/>
<reference evidence="1" key="2">
    <citation type="submission" date="2025-08" db="UniProtKB">
        <authorList>
            <consortium name="Ensembl"/>
        </authorList>
    </citation>
    <scope>IDENTIFICATION</scope>
</reference>
<reference evidence="2" key="1">
    <citation type="submission" date="2013-10" db="EMBL/GenBank/DDBJ databases">
        <authorList>
            <person name="Schartl M."/>
            <person name="Warren W."/>
        </authorList>
    </citation>
    <scope>NUCLEOTIDE SEQUENCE [LARGE SCALE GENOMIC DNA]</scope>
    <source>
        <strain evidence="2">female</strain>
    </source>
</reference>
<accession>A0A096LYM2</accession>
<keyword evidence="2" id="KW-1185">Reference proteome</keyword>
<organism evidence="1 2">
    <name type="scientific">Poecilia formosa</name>
    <name type="common">Amazon molly</name>
    <name type="synonym">Limia formosa</name>
    <dbReference type="NCBI Taxonomy" id="48698"/>
    <lineage>
        <taxon>Eukaryota</taxon>
        <taxon>Metazoa</taxon>
        <taxon>Chordata</taxon>
        <taxon>Craniata</taxon>
        <taxon>Vertebrata</taxon>
        <taxon>Euteleostomi</taxon>
        <taxon>Actinopterygii</taxon>
        <taxon>Neopterygii</taxon>
        <taxon>Teleostei</taxon>
        <taxon>Neoteleostei</taxon>
        <taxon>Acanthomorphata</taxon>
        <taxon>Ovalentaria</taxon>
        <taxon>Atherinomorphae</taxon>
        <taxon>Cyprinodontiformes</taxon>
        <taxon>Poeciliidae</taxon>
        <taxon>Poeciliinae</taxon>
        <taxon>Poecilia</taxon>
    </lineage>
</organism>
<dbReference type="eggNOG" id="ENOG502STTD">
    <property type="taxonomic scope" value="Eukaryota"/>
</dbReference>
<proteinExistence type="predicted"/>
<dbReference type="EMBL" id="AYCK01028509">
    <property type="status" value="NOT_ANNOTATED_CDS"/>
    <property type="molecule type" value="Genomic_DNA"/>
</dbReference>
<dbReference type="GeneTree" id="ENSGT00650000094845"/>
<evidence type="ECO:0000313" key="2">
    <source>
        <dbReference type="Proteomes" id="UP000028760"/>
    </source>
</evidence>
<dbReference type="Ensembl" id="ENSPFOT00000028352.1">
    <property type="protein sequence ID" value="ENSPFOP00000024263.1"/>
    <property type="gene ID" value="ENSPFOG00000022465.1"/>
</dbReference>
<dbReference type="Proteomes" id="UP000028760">
    <property type="component" value="Unassembled WGS sequence"/>
</dbReference>
<reference evidence="1" key="3">
    <citation type="submission" date="2025-09" db="UniProtKB">
        <authorList>
            <consortium name="Ensembl"/>
        </authorList>
    </citation>
    <scope>IDENTIFICATION</scope>
</reference>
<protein>
    <submittedName>
        <fullName evidence="1">Uncharacterized protein</fullName>
    </submittedName>
</protein>
<dbReference type="EMBL" id="AYCK01028508">
    <property type="status" value="NOT_ANNOTATED_CDS"/>
    <property type="molecule type" value="Genomic_DNA"/>
</dbReference>
<sequence length="146" mass="16441">QASQDAIVQSARHLLNLLTERPRSGGRGDLNNQNARVHQNSSVQMEMSRSFPGLFNRGRGKRRFPPTSLVPAKKMKPLDVVFYLLPKHYEKTPKEDDQLIHMRAGLGRKTAHIDESITHNELGETLKVLFPKLGTVTGGWLLYKSA</sequence>
<dbReference type="AlphaFoldDB" id="A0A096LYM2"/>
<evidence type="ECO:0000313" key="1">
    <source>
        <dbReference type="Ensembl" id="ENSPFOP00000024263.1"/>
    </source>
</evidence>